<dbReference type="SUPFAM" id="SSF51735">
    <property type="entry name" value="NAD(P)-binding Rossmann-fold domains"/>
    <property type="match status" value="1"/>
</dbReference>
<dbReference type="AlphaFoldDB" id="A0A7X0H955"/>
<dbReference type="InterPro" id="IPR057326">
    <property type="entry name" value="KR_dom"/>
</dbReference>
<dbReference type="SMART" id="SM00822">
    <property type="entry name" value="PKS_KR"/>
    <property type="match status" value="1"/>
</dbReference>
<dbReference type="PANTHER" id="PTHR42760:SF40">
    <property type="entry name" value="3-OXOACYL-[ACYL-CARRIER-PROTEIN] REDUCTASE, CHLOROPLASTIC"/>
    <property type="match status" value="1"/>
</dbReference>
<dbReference type="PRINTS" id="PR00080">
    <property type="entry name" value="SDRFAMILY"/>
</dbReference>
<organism evidence="4 5">
    <name type="scientific">Algisphaera agarilytica</name>
    <dbReference type="NCBI Taxonomy" id="1385975"/>
    <lineage>
        <taxon>Bacteria</taxon>
        <taxon>Pseudomonadati</taxon>
        <taxon>Planctomycetota</taxon>
        <taxon>Phycisphaerae</taxon>
        <taxon>Phycisphaerales</taxon>
        <taxon>Phycisphaeraceae</taxon>
        <taxon>Algisphaera</taxon>
    </lineage>
</organism>
<dbReference type="PANTHER" id="PTHR42760">
    <property type="entry name" value="SHORT-CHAIN DEHYDROGENASES/REDUCTASES FAMILY MEMBER"/>
    <property type="match status" value="1"/>
</dbReference>
<dbReference type="GO" id="GO:0030497">
    <property type="term" value="P:fatty acid elongation"/>
    <property type="evidence" value="ECO:0007669"/>
    <property type="project" value="TreeGrafter"/>
</dbReference>
<dbReference type="PROSITE" id="PS00061">
    <property type="entry name" value="ADH_SHORT"/>
    <property type="match status" value="1"/>
</dbReference>
<dbReference type="InterPro" id="IPR036291">
    <property type="entry name" value="NAD(P)-bd_dom_sf"/>
</dbReference>
<name>A0A7X0H955_9BACT</name>
<dbReference type="Pfam" id="PF00106">
    <property type="entry name" value="adh_short"/>
    <property type="match status" value="1"/>
</dbReference>
<evidence type="ECO:0000313" key="4">
    <source>
        <dbReference type="EMBL" id="MBB6431516.1"/>
    </source>
</evidence>
<dbReference type="InterPro" id="IPR020904">
    <property type="entry name" value="Sc_DH/Rdtase_CS"/>
</dbReference>
<dbReference type="RefSeq" id="WP_184678979.1">
    <property type="nucleotide sequence ID" value="NZ_JACHGY010000001.1"/>
</dbReference>
<proteinExistence type="inferred from homology"/>
<evidence type="ECO:0000256" key="2">
    <source>
        <dbReference type="RuleBase" id="RU000363"/>
    </source>
</evidence>
<dbReference type="PRINTS" id="PR00081">
    <property type="entry name" value="GDHRDH"/>
</dbReference>
<dbReference type="Gene3D" id="3.40.50.720">
    <property type="entry name" value="NAD(P)-binding Rossmann-like Domain"/>
    <property type="match status" value="1"/>
</dbReference>
<feature type="domain" description="Ketoreductase" evidence="3">
    <location>
        <begin position="7"/>
        <end position="194"/>
    </location>
</feature>
<comment type="similarity">
    <text evidence="1 2">Belongs to the short-chain dehydrogenases/reductases (SDR) family.</text>
</comment>
<protein>
    <submittedName>
        <fullName evidence="4">NAD(P)-dependent dehydrogenase (Short-subunit alcohol dehydrogenase family)</fullName>
    </submittedName>
</protein>
<dbReference type="EMBL" id="JACHGY010000001">
    <property type="protein sequence ID" value="MBB6431516.1"/>
    <property type="molecule type" value="Genomic_DNA"/>
</dbReference>
<comment type="caution">
    <text evidence="4">The sequence shown here is derived from an EMBL/GenBank/DDBJ whole genome shotgun (WGS) entry which is preliminary data.</text>
</comment>
<gene>
    <name evidence="4" type="ORF">HNQ40_003322</name>
</gene>
<reference evidence="4 5" key="1">
    <citation type="submission" date="2020-08" db="EMBL/GenBank/DDBJ databases">
        <title>Genomic Encyclopedia of Type Strains, Phase IV (KMG-IV): sequencing the most valuable type-strain genomes for metagenomic binning, comparative biology and taxonomic classification.</title>
        <authorList>
            <person name="Goeker M."/>
        </authorList>
    </citation>
    <scope>NUCLEOTIDE SEQUENCE [LARGE SCALE GENOMIC DNA]</scope>
    <source>
        <strain evidence="4 5">DSM 103725</strain>
    </source>
</reference>
<evidence type="ECO:0000256" key="1">
    <source>
        <dbReference type="ARBA" id="ARBA00006484"/>
    </source>
</evidence>
<keyword evidence="5" id="KW-1185">Reference proteome</keyword>
<dbReference type="CDD" id="cd05233">
    <property type="entry name" value="SDR_c"/>
    <property type="match status" value="1"/>
</dbReference>
<sequence length="241" mass="25255">MTEQAQKVALVTGAGSGVGRDTALLLADAGYAVALVARTESKLQEAAEYIRSEGPEDAELLVLPTDVSDSAAVDQMVQAVLDKFGRIDAIANCAGSAPLQPIAQMTDEIIDAALDVNLKSVLYVTRAAWPAFRKQKQGAICNISSMASIDPFTGFNVYAAAKAGVNLFTKATADEGKRFNVIAAAIAPGAIETPMLRDNFPTNAIPEDKTLDPLVVAGLARDILTGQREITPGETIVLPSP</sequence>
<dbReference type="GO" id="GO:0016616">
    <property type="term" value="F:oxidoreductase activity, acting on the CH-OH group of donors, NAD or NADP as acceptor"/>
    <property type="evidence" value="ECO:0007669"/>
    <property type="project" value="TreeGrafter"/>
</dbReference>
<accession>A0A7X0H955</accession>
<dbReference type="Proteomes" id="UP000541810">
    <property type="component" value="Unassembled WGS sequence"/>
</dbReference>
<dbReference type="InterPro" id="IPR002347">
    <property type="entry name" value="SDR_fam"/>
</dbReference>
<evidence type="ECO:0000259" key="3">
    <source>
        <dbReference type="SMART" id="SM00822"/>
    </source>
</evidence>
<evidence type="ECO:0000313" key="5">
    <source>
        <dbReference type="Proteomes" id="UP000541810"/>
    </source>
</evidence>